<dbReference type="InterPro" id="IPR029154">
    <property type="entry name" value="HIBADH-like_NADP-bd"/>
</dbReference>
<dbReference type="InterPro" id="IPR036291">
    <property type="entry name" value="NAD(P)-bd_dom_sf"/>
</dbReference>
<dbReference type="GO" id="GO:0051287">
    <property type="term" value="F:NAD binding"/>
    <property type="evidence" value="ECO:0007669"/>
    <property type="project" value="InterPro"/>
</dbReference>
<dbReference type="InterPro" id="IPR015815">
    <property type="entry name" value="HIBADH-related"/>
</dbReference>
<keyword evidence="3" id="KW-0520">NAD</keyword>
<dbReference type="SUPFAM" id="SSF48179">
    <property type="entry name" value="6-phosphogluconate dehydrogenase C-terminal domain-like"/>
    <property type="match status" value="1"/>
</dbReference>
<sequence length="274" mass="28062">MTEPIGFVGAGQMGEPMVHRLLAAGHPVTVYARKTEVRQRLQEAGAVAVDRIADAVQNQRIVICCLFSDDQLRDVTLGGDGLLAHCASGTVVLSHTTGAVTTLRELASARTDITVLDAPISGTAEDIANGRLTVMIGGPSEAVDAAATVVDAYAATVLRTGGLGSALNLKLVNNVLFAANAQLLSAAVTVATDLGIDANSFLDALAACSADSKVAGHARAIGGISPFTELAAPFLRKDVDAALAAATEAHTDLGLLYDVVARGPLPLTSAETRR</sequence>
<dbReference type="InterPro" id="IPR013328">
    <property type="entry name" value="6PGD_dom2"/>
</dbReference>
<protein>
    <submittedName>
        <fullName evidence="7">6-phosphogluconate dehydrogenase</fullName>
    </submittedName>
</protein>
<dbReference type="GO" id="GO:0050661">
    <property type="term" value="F:NADP binding"/>
    <property type="evidence" value="ECO:0007669"/>
    <property type="project" value="InterPro"/>
</dbReference>
<dbReference type="Pfam" id="PF03446">
    <property type="entry name" value="NAD_binding_2"/>
    <property type="match status" value="1"/>
</dbReference>
<dbReference type="PANTHER" id="PTHR43060">
    <property type="entry name" value="3-HYDROXYISOBUTYRATE DEHYDROGENASE-LIKE 1, MITOCHONDRIAL-RELATED"/>
    <property type="match status" value="1"/>
</dbReference>
<dbReference type="AlphaFoldDB" id="A0A9W4B3H5"/>
<gene>
    <name evidence="7" type="ORF">MGALJ_29900</name>
</gene>
<dbReference type="PIRSF" id="PIRSF000103">
    <property type="entry name" value="HIBADH"/>
    <property type="match status" value="1"/>
</dbReference>
<keyword evidence="8" id="KW-1185">Reference proteome</keyword>
<evidence type="ECO:0000256" key="3">
    <source>
        <dbReference type="ARBA" id="ARBA00023027"/>
    </source>
</evidence>
<dbReference type="KEGG" id="mgau:MGALJ_29900"/>
<evidence type="ECO:0000313" key="7">
    <source>
        <dbReference type="EMBL" id="BBY93321.1"/>
    </source>
</evidence>
<evidence type="ECO:0000259" key="6">
    <source>
        <dbReference type="Pfam" id="PF14833"/>
    </source>
</evidence>
<reference evidence="7 8" key="1">
    <citation type="journal article" date="2019" name="Emerg. Microbes Infect.">
        <title>Comprehensive subspecies identification of 175 nontuberculous mycobacteria species based on 7547 genomic profiles.</title>
        <authorList>
            <person name="Matsumoto Y."/>
            <person name="Kinjo T."/>
            <person name="Motooka D."/>
            <person name="Nabeya D."/>
            <person name="Jung N."/>
            <person name="Uechi K."/>
            <person name="Horii T."/>
            <person name="Iida T."/>
            <person name="Fujita J."/>
            <person name="Nakamura S."/>
        </authorList>
    </citation>
    <scope>NUCLEOTIDE SEQUENCE [LARGE SCALE GENOMIC DNA]</scope>
    <source>
        <strain evidence="7 8">JCM 6399</strain>
    </source>
</reference>
<keyword evidence="2" id="KW-0560">Oxidoreductase</keyword>
<feature type="active site" evidence="4">
    <location>
        <position position="170"/>
    </location>
</feature>
<organism evidence="7 8">
    <name type="scientific">Mycobacterium gallinarum</name>
    <dbReference type="NCBI Taxonomy" id="39689"/>
    <lineage>
        <taxon>Bacteria</taxon>
        <taxon>Bacillati</taxon>
        <taxon>Actinomycetota</taxon>
        <taxon>Actinomycetes</taxon>
        <taxon>Mycobacteriales</taxon>
        <taxon>Mycobacteriaceae</taxon>
        <taxon>Mycobacterium</taxon>
    </lineage>
</organism>
<dbReference type="GO" id="GO:0016491">
    <property type="term" value="F:oxidoreductase activity"/>
    <property type="evidence" value="ECO:0007669"/>
    <property type="project" value="UniProtKB-KW"/>
</dbReference>
<comment type="similarity">
    <text evidence="1">Belongs to the HIBADH-related family.</text>
</comment>
<dbReference type="InterPro" id="IPR006115">
    <property type="entry name" value="6PGDH_NADP-bd"/>
</dbReference>
<evidence type="ECO:0000256" key="4">
    <source>
        <dbReference type="PIRSR" id="PIRSR000103-1"/>
    </source>
</evidence>
<dbReference type="Gene3D" id="3.40.50.720">
    <property type="entry name" value="NAD(P)-binding Rossmann-like Domain"/>
    <property type="match status" value="1"/>
</dbReference>
<dbReference type="EMBL" id="AP022601">
    <property type="protein sequence ID" value="BBY93321.1"/>
    <property type="molecule type" value="Genomic_DNA"/>
</dbReference>
<name>A0A9W4B3H5_9MYCO</name>
<dbReference type="Pfam" id="PF14833">
    <property type="entry name" value="NAD_binding_11"/>
    <property type="match status" value="1"/>
</dbReference>
<dbReference type="Gene3D" id="1.10.1040.10">
    <property type="entry name" value="N-(1-d-carboxylethyl)-l-norvaline Dehydrogenase, domain 2"/>
    <property type="match status" value="1"/>
</dbReference>
<feature type="domain" description="6-phosphogluconate dehydrogenase NADP-binding" evidence="5">
    <location>
        <begin position="5"/>
        <end position="159"/>
    </location>
</feature>
<dbReference type="Proteomes" id="UP000465785">
    <property type="component" value="Chromosome"/>
</dbReference>
<evidence type="ECO:0000259" key="5">
    <source>
        <dbReference type="Pfam" id="PF03446"/>
    </source>
</evidence>
<dbReference type="InterPro" id="IPR008927">
    <property type="entry name" value="6-PGluconate_DH-like_C_sf"/>
</dbReference>
<dbReference type="PANTHER" id="PTHR43060:SF15">
    <property type="entry name" value="3-HYDROXYISOBUTYRATE DEHYDROGENASE-LIKE 1, MITOCHONDRIAL-RELATED"/>
    <property type="match status" value="1"/>
</dbReference>
<proteinExistence type="inferred from homology"/>
<feature type="domain" description="3-hydroxyisobutyrate dehydrogenase-like NAD-binding" evidence="6">
    <location>
        <begin position="164"/>
        <end position="254"/>
    </location>
</feature>
<dbReference type="SUPFAM" id="SSF51735">
    <property type="entry name" value="NAD(P)-binding Rossmann-fold domains"/>
    <property type="match status" value="1"/>
</dbReference>
<evidence type="ECO:0000256" key="1">
    <source>
        <dbReference type="ARBA" id="ARBA00009080"/>
    </source>
</evidence>
<evidence type="ECO:0000256" key="2">
    <source>
        <dbReference type="ARBA" id="ARBA00023002"/>
    </source>
</evidence>
<evidence type="ECO:0000313" key="8">
    <source>
        <dbReference type="Proteomes" id="UP000465785"/>
    </source>
</evidence>
<accession>A0A9W4B3H5</accession>